<dbReference type="AlphaFoldDB" id="J3MTJ3"/>
<proteinExistence type="predicted"/>
<dbReference type="HOGENOM" id="CLU_2389719_0_0_1"/>
<dbReference type="EnsemblPlants" id="OB08G24230.1">
    <property type="protein sequence ID" value="OB08G24230.1"/>
    <property type="gene ID" value="OB08G24230"/>
</dbReference>
<protein>
    <submittedName>
        <fullName evidence="1">Uncharacterized protein</fullName>
    </submittedName>
</protein>
<dbReference type="Proteomes" id="UP000006038">
    <property type="component" value="Chromosome 8"/>
</dbReference>
<sequence length="94" mass="11170">MLLQVVTTVEPDWFIASRMSPRISPAPCTHTHTQRICLDQVSTQAGHKISHRRLVHEKRLEIGWKTLLHHRRRRCRRLRRHTGSSYWGPRALFI</sequence>
<reference evidence="1" key="2">
    <citation type="submission" date="2013-04" db="UniProtKB">
        <authorList>
            <consortium name="EnsemblPlants"/>
        </authorList>
    </citation>
    <scope>IDENTIFICATION</scope>
</reference>
<keyword evidence="2" id="KW-1185">Reference proteome</keyword>
<evidence type="ECO:0000313" key="1">
    <source>
        <dbReference type="EnsemblPlants" id="OB08G24230.1"/>
    </source>
</evidence>
<name>J3MTJ3_ORYBR</name>
<dbReference type="Gramene" id="OB08G24230.1">
    <property type="protein sequence ID" value="OB08G24230.1"/>
    <property type="gene ID" value="OB08G24230"/>
</dbReference>
<accession>J3MTJ3</accession>
<reference evidence="1" key="1">
    <citation type="journal article" date="2013" name="Nat. Commun.">
        <title>Whole-genome sequencing of Oryza brachyantha reveals mechanisms underlying Oryza genome evolution.</title>
        <authorList>
            <person name="Chen J."/>
            <person name="Huang Q."/>
            <person name="Gao D."/>
            <person name="Wang J."/>
            <person name="Lang Y."/>
            <person name="Liu T."/>
            <person name="Li B."/>
            <person name="Bai Z."/>
            <person name="Luis Goicoechea J."/>
            <person name="Liang C."/>
            <person name="Chen C."/>
            <person name="Zhang W."/>
            <person name="Sun S."/>
            <person name="Liao Y."/>
            <person name="Zhang X."/>
            <person name="Yang L."/>
            <person name="Song C."/>
            <person name="Wang M."/>
            <person name="Shi J."/>
            <person name="Liu G."/>
            <person name="Liu J."/>
            <person name="Zhou H."/>
            <person name="Zhou W."/>
            <person name="Yu Q."/>
            <person name="An N."/>
            <person name="Chen Y."/>
            <person name="Cai Q."/>
            <person name="Wang B."/>
            <person name="Liu B."/>
            <person name="Min J."/>
            <person name="Huang Y."/>
            <person name="Wu H."/>
            <person name="Li Z."/>
            <person name="Zhang Y."/>
            <person name="Yin Y."/>
            <person name="Song W."/>
            <person name="Jiang J."/>
            <person name="Jackson S.A."/>
            <person name="Wing R.A."/>
            <person name="Wang J."/>
            <person name="Chen M."/>
        </authorList>
    </citation>
    <scope>NUCLEOTIDE SEQUENCE [LARGE SCALE GENOMIC DNA]</scope>
    <source>
        <strain evidence="1">cv. IRGC 101232</strain>
    </source>
</reference>
<organism evidence="1">
    <name type="scientific">Oryza brachyantha</name>
    <name type="common">malo sina</name>
    <dbReference type="NCBI Taxonomy" id="4533"/>
    <lineage>
        <taxon>Eukaryota</taxon>
        <taxon>Viridiplantae</taxon>
        <taxon>Streptophyta</taxon>
        <taxon>Embryophyta</taxon>
        <taxon>Tracheophyta</taxon>
        <taxon>Spermatophyta</taxon>
        <taxon>Magnoliopsida</taxon>
        <taxon>Liliopsida</taxon>
        <taxon>Poales</taxon>
        <taxon>Poaceae</taxon>
        <taxon>BOP clade</taxon>
        <taxon>Oryzoideae</taxon>
        <taxon>Oryzeae</taxon>
        <taxon>Oryzinae</taxon>
        <taxon>Oryza</taxon>
    </lineage>
</organism>
<evidence type="ECO:0000313" key="2">
    <source>
        <dbReference type="Proteomes" id="UP000006038"/>
    </source>
</evidence>